<feature type="transmembrane region" description="Helical" evidence="5">
    <location>
        <begin position="31"/>
        <end position="53"/>
    </location>
</feature>
<dbReference type="Gene3D" id="1.20.1070.10">
    <property type="entry name" value="Rhodopsin 7-helix transmembrane proteins"/>
    <property type="match status" value="1"/>
</dbReference>
<feature type="transmembrane region" description="Helical" evidence="5">
    <location>
        <begin position="191"/>
        <end position="216"/>
    </location>
</feature>
<evidence type="ECO:0000256" key="4">
    <source>
        <dbReference type="ARBA" id="ARBA00023136"/>
    </source>
</evidence>
<organism evidence="6 7">
    <name type="scientific">Mya arenaria</name>
    <name type="common">Soft-shell clam</name>
    <dbReference type="NCBI Taxonomy" id="6604"/>
    <lineage>
        <taxon>Eukaryota</taxon>
        <taxon>Metazoa</taxon>
        <taxon>Spiralia</taxon>
        <taxon>Lophotrochozoa</taxon>
        <taxon>Mollusca</taxon>
        <taxon>Bivalvia</taxon>
        <taxon>Autobranchia</taxon>
        <taxon>Heteroconchia</taxon>
        <taxon>Euheterodonta</taxon>
        <taxon>Imparidentia</taxon>
        <taxon>Neoheterodontei</taxon>
        <taxon>Myida</taxon>
        <taxon>Myoidea</taxon>
        <taxon>Myidae</taxon>
        <taxon>Mya</taxon>
    </lineage>
</organism>
<feature type="transmembrane region" description="Helical" evidence="5">
    <location>
        <begin position="248"/>
        <end position="266"/>
    </location>
</feature>
<evidence type="ECO:0008006" key="8">
    <source>
        <dbReference type="Google" id="ProtNLM"/>
    </source>
</evidence>
<name>A0ABY7F3Q2_MYAAR</name>
<evidence type="ECO:0000256" key="3">
    <source>
        <dbReference type="ARBA" id="ARBA00022989"/>
    </source>
</evidence>
<protein>
    <recommendedName>
        <fullName evidence="8">G-protein coupled receptors family 1 profile domain-containing protein</fullName>
    </recommendedName>
</protein>
<evidence type="ECO:0000256" key="2">
    <source>
        <dbReference type="ARBA" id="ARBA00022692"/>
    </source>
</evidence>
<sequence length="323" mass="36091">MASNNSTQTPVVLINDGYDIPLQGLDNGMFYFIQVPAIVCLTMSLICALATIIMSFLSHPAAEFYTRWTRGERLVVYISVFDSLFSISLLANHLQVLITKMHARPKELCTFFGLITTEFMLGQILMVNVVAINIFALMFFNTKISFGKFDRGILLWSFGVPFIGALIAALLEQFGPMGIICHFDAVNGQVGGLVLITIPLTTIMLANVLLYILTFIKIRIEVIATREILGKMTSTAYRHIRAARNMSMFVASLFVQWSFIAVVGIWNMFVDNSAEVPVILNLFIMVLTKSGGVFNLIVYLAVFKKEKPMSKIATRMETQKTHS</sequence>
<reference evidence="6" key="1">
    <citation type="submission" date="2022-11" db="EMBL/GenBank/DDBJ databases">
        <title>Centuries of genome instability and evolution in soft-shell clam transmissible cancer (bioRxiv).</title>
        <authorList>
            <person name="Hart S.F.M."/>
            <person name="Yonemitsu M.A."/>
            <person name="Giersch R.M."/>
            <person name="Beal B.F."/>
            <person name="Arriagada G."/>
            <person name="Davis B.W."/>
            <person name="Ostrander E.A."/>
            <person name="Goff S.P."/>
            <person name="Metzger M.J."/>
        </authorList>
    </citation>
    <scope>NUCLEOTIDE SEQUENCE</scope>
    <source>
        <strain evidence="6">MELC-2E11</strain>
        <tissue evidence="6">Siphon/mantle</tissue>
    </source>
</reference>
<accession>A0ABY7F3Q2</accession>
<dbReference type="PANTHER" id="PTHR23112">
    <property type="entry name" value="G PROTEIN-COUPLED RECEPTOR 157-RELATED"/>
    <property type="match status" value="1"/>
</dbReference>
<dbReference type="Proteomes" id="UP001164746">
    <property type="component" value="Chromosome 10"/>
</dbReference>
<evidence type="ECO:0000313" key="7">
    <source>
        <dbReference type="Proteomes" id="UP001164746"/>
    </source>
</evidence>
<dbReference type="EMBL" id="CP111021">
    <property type="protein sequence ID" value="WAR16818.1"/>
    <property type="molecule type" value="Genomic_DNA"/>
</dbReference>
<keyword evidence="3 5" id="KW-1133">Transmembrane helix</keyword>
<evidence type="ECO:0000313" key="6">
    <source>
        <dbReference type="EMBL" id="WAR16818.1"/>
    </source>
</evidence>
<dbReference type="SUPFAM" id="SSF81321">
    <property type="entry name" value="Family A G protein-coupled receptor-like"/>
    <property type="match status" value="1"/>
</dbReference>
<feature type="transmembrane region" description="Helical" evidence="5">
    <location>
        <begin position="278"/>
        <end position="302"/>
    </location>
</feature>
<feature type="transmembrane region" description="Helical" evidence="5">
    <location>
        <begin position="74"/>
        <end position="91"/>
    </location>
</feature>
<comment type="subcellular location">
    <subcellularLocation>
        <location evidence="1">Membrane</location>
        <topology evidence="1">Multi-pass membrane protein</topology>
    </subcellularLocation>
</comment>
<proteinExistence type="predicted"/>
<feature type="transmembrane region" description="Helical" evidence="5">
    <location>
        <begin position="111"/>
        <end position="140"/>
    </location>
</feature>
<keyword evidence="4 5" id="KW-0472">Membrane</keyword>
<keyword evidence="7" id="KW-1185">Reference proteome</keyword>
<evidence type="ECO:0000256" key="5">
    <source>
        <dbReference type="SAM" id="Phobius"/>
    </source>
</evidence>
<feature type="non-terminal residue" evidence="6">
    <location>
        <position position="323"/>
    </location>
</feature>
<gene>
    <name evidence="6" type="ORF">MAR_031412</name>
</gene>
<feature type="transmembrane region" description="Helical" evidence="5">
    <location>
        <begin position="152"/>
        <end position="171"/>
    </location>
</feature>
<keyword evidence="2 5" id="KW-0812">Transmembrane</keyword>
<evidence type="ECO:0000256" key="1">
    <source>
        <dbReference type="ARBA" id="ARBA00004141"/>
    </source>
</evidence>
<dbReference type="PANTHER" id="PTHR23112:SF0">
    <property type="entry name" value="TRANSMEMBRANE PROTEIN 116"/>
    <property type="match status" value="1"/>
</dbReference>